<protein>
    <submittedName>
        <fullName evidence="6">DoxX-like family protein</fullName>
    </submittedName>
</protein>
<evidence type="ECO:0000313" key="7">
    <source>
        <dbReference type="Proteomes" id="UP000198228"/>
    </source>
</evidence>
<evidence type="ECO:0000256" key="5">
    <source>
        <dbReference type="SAM" id="Phobius"/>
    </source>
</evidence>
<dbReference type="Pfam" id="PF13564">
    <property type="entry name" value="DoxX_2"/>
    <property type="match status" value="1"/>
</dbReference>
<comment type="subcellular location">
    <subcellularLocation>
        <location evidence="1">Membrane</location>
        <topology evidence="1">Multi-pass membrane protein</topology>
    </subcellularLocation>
</comment>
<dbReference type="Proteomes" id="UP000198228">
    <property type="component" value="Chromosome I"/>
</dbReference>
<name>A0A1C4ZQU0_9ACTN</name>
<evidence type="ECO:0000313" key="6">
    <source>
        <dbReference type="EMBL" id="SCF35373.1"/>
    </source>
</evidence>
<dbReference type="AlphaFoldDB" id="A0A1C4ZQU0"/>
<keyword evidence="2 5" id="KW-0812">Transmembrane</keyword>
<keyword evidence="4 5" id="KW-0472">Membrane</keyword>
<evidence type="ECO:0000256" key="4">
    <source>
        <dbReference type="ARBA" id="ARBA00023136"/>
    </source>
</evidence>
<dbReference type="RefSeq" id="WP_088963114.1">
    <property type="nucleotide sequence ID" value="NZ_LT607410.1"/>
</dbReference>
<evidence type="ECO:0000256" key="1">
    <source>
        <dbReference type="ARBA" id="ARBA00004141"/>
    </source>
</evidence>
<organism evidence="6 7">
    <name type="scientific">Micromonospora purpureochromogenes</name>
    <dbReference type="NCBI Taxonomy" id="47872"/>
    <lineage>
        <taxon>Bacteria</taxon>
        <taxon>Bacillati</taxon>
        <taxon>Actinomycetota</taxon>
        <taxon>Actinomycetes</taxon>
        <taxon>Micromonosporales</taxon>
        <taxon>Micromonosporaceae</taxon>
        <taxon>Micromonospora</taxon>
    </lineage>
</organism>
<sequence>MTLAAGILAVLLALIFLALGTAKILALPRMRELATEAGFSVAAYRRLGVLEVAGAVGLLIGLAEPLIGALAGAGLLLLLGGALVVHLRKGDGPQKYAPALVCGLLVAGYLALHPVSAR</sequence>
<accession>A0A1C4ZQU0</accession>
<keyword evidence="3 5" id="KW-1133">Transmembrane helix</keyword>
<evidence type="ECO:0000256" key="2">
    <source>
        <dbReference type="ARBA" id="ARBA00022692"/>
    </source>
</evidence>
<feature type="transmembrane region" description="Helical" evidence="5">
    <location>
        <begin position="97"/>
        <end position="115"/>
    </location>
</feature>
<dbReference type="EMBL" id="LT607410">
    <property type="protein sequence ID" value="SCF35373.1"/>
    <property type="molecule type" value="Genomic_DNA"/>
</dbReference>
<evidence type="ECO:0000256" key="3">
    <source>
        <dbReference type="ARBA" id="ARBA00022989"/>
    </source>
</evidence>
<gene>
    <name evidence="6" type="ORF">GA0074696_4756</name>
</gene>
<reference evidence="6 7" key="1">
    <citation type="submission" date="2016-06" db="EMBL/GenBank/DDBJ databases">
        <authorList>
            <person name="Kjaerup R.B."/>
            <person name="Dalgaard T.S."/>
            <person name="Juul-Madsen H.R."/>
        </authorList>
    </citation>
    <scope>NUCLEOTIDE SEQUENCE [LARGE SCALE GENOMIC DNA]</scope>
    <source>
        <strain evidence="6 7">DSM 43821</strain>
    </source>
</reference>
<feature type="transmembrane region" description="Helical" evidence="5">
    <location>
        <begin position="66"/>
        <end position="85"/>
    </location>
</feature>
<proteinExistence type="predicted"/>
<dbReference type="GO" id="GO:0016020">
    <property type="term" value="C:membrane"/>
    <property type="evidence" value="ECO:0007669"/>
    <property type="project" value="UniProtKB-SubCell"/>
</dbReference>
<dbReference type="InterPro" id="IPR032808">
    <property type="entry name" value="DoxX"/>
</dbReference>